<evidence type="ECO:0000256" key="1">
    <source>
        <dbReference type="SAM" id="MobiDB-lite"/>
    </source>
</evidence>
<reference evidence="2 3" key="1">
    <citation type="journal article" date="2014" name="Agronomy (Basel)">
        <title>A Draft Genome Sequence for Ensete ventricosum, the Drought-Tolerant Tree Against Hunger.</title>
        <authorList>
            <person name="Harrison J."/>
            <person name="Moore K.A."/>
            <person name="Paszkiewicz K."/>
            <person name="Jones T."/>
            <person name="Grant M."/>
            <person name="Ambacheew D."/>
            <person name="Muzemil S."/>
            <person name="Studholme D.J."/>
        </authorList>
    </citation>
    <scope>NUCLEOTIDE SEQUENCE [LARGE SCALE GENOMIC DNA]</scope>
</reference>
<proteinExistence type="predicted"/>
<feature type="compositionally biased region" description="Basic residues" evidence="1">
    <location>
        <begin position="1"/>
        <end position="19"/>
    </location>
</feature>
<dbReference type="EMBL" id="AMZH03005401">
    <property type="protein sequence ID" value="RRT66479.1"/>
    <property type="molecule type" value="Genomic_DNA"/>
</dbReference>
<evidence type="ECO:0000313" key="2">
    <source>
        <dbReference type="EMBL" id="RRT66479.1"/>
    </source>
</evidence>
<evidence type="ECO:0000313" key="3">
    <source>
        <dbReference type="Proteomes" id="UP000287651"/>
    </source>
</evidence>
<name>A0A426ZR51_ENSVE</name>
<protein>
    <submittedName>
        <fullName evidence="2">Uncharacterized protein</fullName>
    </submittedName>
</protein>
<organism evidence="2 3">
    <name type="scientific">Ensete ventricosum</name>
    <name type="common">Abyssinian banana</name>
    <name type="synonym">Musa ensete</name>
    <dbReference type="NCBI Taxonomy" id="4639"/>
    <lineage>
        <taxon>Eukaryota</taxon>
        <taxon>Viridiplantae</taxon>
        <taxon>Streptophyta</taxon>
        <taxon>Embryophyta</taxon>
        <taxon>Tracheophyta</taxon>
        <taxon>Spermatophyta</taxon>
        <taxon>Magnoliopsida</taxon>
        <taxon>Liliopsida</taxon>
        <taxon>Zingiberales</taxon>
        <taxon>Musaceae</taxon>
        <taxon>Ensete</taxon>
    </lineage>
</organism>
<comment type="caution">
    <text evidence="2">The sequence shown here is derived from an EMBL/GenBank/DDBJ whole genome shotgun (WGS) entry which is preliminary data.</text>
</comment>
<accession>A0A426ZR51</accession>
<gene>
    <name evidence="2" type="ORF">B296_00037387</name>
</gene>
<dbReference type="Proteomes" id="UP000287651">
    <property type="component" value="Unassembled WGS sequence"/>
</dbReference>
<dbReference type="AlphaFoldDB" id="A0A426ZR51"/>
<sequence>SSEQRRKNKREARKGKKALRAPTSRPKLELRLARETGDEWNRAEAIGGERELHSRDLSTFFKAAACISMHPDTGSRNSQLVTRNSTVADCKARLLRCLRCHYLSPSSLGFRLPVVASSLASGKLG</sequence>
<feature type="non-terminal residue" evidence="2">
    <location>
        <position position="1"/>
    </location>
</feature>
<feature type="region of interest" description="Disordered" evidence="1">
    <location>
        <begin position="1"/>
        <end position="24"/>
    </location>
</feature>